<dbReference type="SUPFAM" id="SSF53254">
    <property type="entry name" value="Phosphoglycerate mutase-like"/>
    <property type="match status" value="1"/>
</dbReference>
<comment type="caution">
    <text evidence="1">The sequence shown here is derived from an EMBL/GenBank/DDBJ whole genome shotgun (WGS) entry which is preliminary data.</text>
</comment>
<dbReference type="InterPro" id="IPR013078">
    <property type="entry name" value="His_Pase_superF_clade-1"/>
</dbReference>
<dbReference type="Pfam" id="PF00300">
    <property type="entry name" value="His_Phos_1"/>
    <property type="match status" value="1"/>
</dbReference>
<sequence length="122" mass="13554">MCEVAFGTGEGMTRAEMEIAFPAEFHAFMSHPATVPLPGGESGKEAVARATPVLEELMSKYPNGRVFVVTHSTLIRLLLIHWLGLDADRYRRLLPYVDNCGLTEIELAPNADIKIFCYNSRV</sequence>
<evidence type="ECO:0000313" key="1">
    <source>
        <dbReference type="EMBL" id="PDQ34252.1"/>
    </source>
</evidence>
<proteinExistence type="predicted"/>
<dbReference type="Proteomes" id="UP000219994">
    <property type="component" value="Unassembled WGS sequence"/>
</dbReference>
<organism evidence="1 2">
    <name type="scientific">Candidatus Lumbricidiphila eiseniae</name>
    <dbReference type="NCBI Taxonomy" id="1969409"/>
    <lineage>
        <taxon>Bacteria</taxon>
        <taxon>Bacillati</taxon>
        <taxon>Actinomycetota</taxon>
        <taxon>Actinomycetes</taxon>
        <taxon>Micrococcales</taxon>
        <taxon>Microbacteriaceae</taxon>
        <taxon>Candidatus Lumbricidiphila</taxon>
    </lineage>
</organism>
<accession>A0A2A6FMY7</accession>
<name>A0A2A6FMY7_9MICO</name>
<dbReference type="InterPro" id="IPR029033">
    <property type="entry name" value="His_PPase_superfam"/>
</dbReference>
<dbReference type="EMBL" id="NAEP01000059">
    <property type="protein sequence ID" value="PDQ34252.1"/>
    <property type="molecule type" value="Genomic_DNA"/>
</dbReference>
<protein>
    <recommendedName>
        <fullName evidence="3">Histidine phosphatase family protein</fullName>
    </recommendedName>
</protein>
<evidence type="ECO:0008006" key="3">
    <source>
        <dbReference type="Google" id="ProtNLM"/>
    </source>
</evidence>
<gene>
    <name evidence="1" type="ORF">B5766_12485</name>
</gene>
<dbReference type="Gene3D" id="3.40.50.1240">
    <property type="entry name" value="Phosphoglycerate mutase-like"/>
    <property type="match status" value="1"/>
</dbReference>
<reference evidence="2" key="1">
    <citation type="submission" date="2017-03" db="EMBL/GenBank/DDBJ databases">
        <authorList>
            <person name="Lund M.B."/>
        </authorList>
    </citation>
    <scope>NUCLEOTIDE SEQUENCE [LARGE SCALE GENOMIC DNA]</scope>
</reference>
<evidence type="ECO:0000313" key="2">
    <source>
        <dbReference type="Proteomes" id="UP000219994"/>
    </source>
</evidence>
<dbReference type="AlphaFoldDB" id="A0A2A6FMY7"/>